<dbReference type="AlphaFoldDB" id="A2DB83"/>
<organism evidence="2 3">
    <name type="scientific">Trichomonas vaginalis (strain ATCC PRA-98 / G3)</name>
    <dbReference type="NCBI Taxonomy" id="412133"/>
    <lineage>
        <taxon>Eukaryota</taxon>
        <taxon>Metamonada</taxon>
        <taxon>Parabasalia</taxon>
        <taxon>Trichomonadida</taxon>
        <taxon>Trichomonadidae</taxon>
        <taxon>Trichomonas</taxon>
    </lineage>
</organism>
<dbReference type="EMBL" id="DS113184">
    <property type="protein sequence ID" value="EAY22413.1"/>
    <property type="molecule type" value="Genomic_DNA"/>
</dbReference>
<feature type="region of interest" description="Disordered" evidence="1">
    <location>
        <begin position="1"/>
        <end position="45"/>
    </location>
</feature>
<dbReference type="VEuPathDB" id="TrichDB:TVAG_378920"/>
<name>A2DB83_TRIV3</name>
<dbReference type="SMR" id="A2DB83"/>
<dbReference type="VEuPathDB" id="TrichDB:TVAGG3_0508950"/>
<accession>A2DB83</accession>
<keyword evidence="3" id="KW-1185">Reference proteome</keyword>
<dbReference type="KEGG" id="tva:5467968"/>
<sequence>MPPRKLLKTTKGDENMHSNTKLTSSRNIKGKHDPKESTDNTEPEIDPMVLIEEMLKESNEKILAALQQRQENLSQTLASIDTSSSSPPKNTKK</sequence>
<feature type="compositionally biased region" description="Low complexity" evidence="1">
    <location>
        <begin position="83"/>
        <end position="93"/>
    </location>
</feature>
<evidence type="ECO:0000313" key="2">
    <source>
        <dbReference type="EMBL" id="EAY22413.1"/>
    </source>
</evidence>
<feature type="compositionally biased region" description="Polar residues" evidence="1">
    <location>
        <begin position="17"/>
        <end position="27"/>
    </location>
</feature>
<protein>
    <submittedName>
        <fullName evidence="2">Uncharacterized protein</fullName>
    </submittedName>
</protein>
<feature type="region of interest" description="Disordered" evidence="1">
    <location>
        <begin position="74"/>
        <end position="93"/>
    </location>
</feature>
<evidence type="ECO:0000256" key="1">
    <source>
        <dbReference type="SAM" id="MobiDB-lite"/>
    </source>
</evidence>
<reference evidence="2" key="1">
    <citation type="submission" date="2006-10" db="EMBL/GenBank/DDBJ databases">
        <authorList>
            <person name="Amadeo P."/>
            <person name="Zhao Q."/>
            <person name="Wortman J."/>
            <person name="Fraser-Liggett C."/>
            <person name="Carlton J."/>
        </authorList>
    </citation>
    <scope>NUCLEOTIDE SEQUENCE</scope>
    <source>
        <strain evidence="2">G3</strain>
    </source>
</reference>
<reference evidence="2" key="2">
    <citation type="journal article" date="2007" name="Science">
        <title>Draft genome sequence of the sexually transmitted pathogen Trichomonas vaginalis.</title>
        <authorList>
            <person name="Carlton J.M."/>
            <person name="Hirt R.P."/>
            <person name="Silva J.C."/>
            <person name="Delcher A.L."/>
            <person name="Schatz M."/>
            <person name="Zhao Q."/>
            <person name="Wortman J.R."/>
            <person name="Bidwell S.L."/>
            <person name="Alsmark U.C.M."/>
            <person name="Besteiro S."/>
            <person name="Sicheritz-Ponten T."/>
            <person name="Noel C.J."/>
            <person name="Dacks J.B."/>
            <person name="Foster P.G."/>
            <person name="Simillion C."/>
            <person name="Van de Peer Y."/>
            <person name="Miranda-Saavedra D."/>
            <person name="Barton G.J."/>
            <person name="Westrop G.D."/>
            <person name="Mueller S."/>
            <person name="Dessi D."/>
            <person name="Fiori P.L."/>
            <person name="Ren Q."/>
            <person name="Paulsen I."/>
            <person name="Zhang H."/>
            <person name="Bastida-Corcuera F.D."/>
            <person name="Simoes-Barbosa A."/>
            <person name="Brown M.T."/>
            <person name="Hayes R.D."/>
            <person name="Mukherjee M."/>
            <person name="Okumura C.Y."/>
            <person name="Schneider R."/>
            <person name="Smith A.J."/>
            <person name="Vanacova S."/>
            <person name="Villalvazo M."/>
            <person name="Haas B.J."/>
            <person name="Pertea M."/>
            <person name="Feldblyum T.V."/>
            <person name="Utterback T.R."/>
            <person name="Shu C.L."/>
            <person name="Osoegawa K."/>
            <person name="de Jong P.J."/>
            <person name="Hrdy I."/>
            <person name="Horvathova L."/>
            <person name="Zubacova Z."/>
            <person name="Dolezal P."/>
            <person name="Malik S.B."/>
            <person name="Logsdon J.M. Jr."/>
            <person name="Henze K."/>
            <person name="Gupta A."/>
            <person name="Wang C.C."/>
            <person name="Dunne R.L."/>
            <person name="Upcroft J.A."/>
            <person name="Upcroft P."/>
            <person name="White O."/>
            <person name="Salzberg S.L."/>
            <person name="Tang P."/>
            <person name="Chiu C.-H."/>
            <person name="Lee Y.-S."/>
            <person name="Embley T.M."/>
            <person name="Coombs G.H."/>
            <person name="Mottram J.C."/>
            <person name="Tachezy J."/>
            <person name="Fraser-Liggett C.M."/>
            <person name="Johnson P.J."/>
        </authorList>
    </citation>
    <scope>NUCLEOTIDE SEQUENCE [LARGE SCALE GENOMIC DNA]</scope>
    <source>
        <strain evidence="2">G3</strain>
    </source>
</reference>
<dbReference type="InParanoid" id="A2DB83"/>
<proteinExistence type="predicted"/>
<evidence type="ECO:0000313" key="3">
    <source>
        <dbReference type="Proteomes" id="UP000001542"/>
    </source>
</evidence>
<gene>
    <name evidence="2" type="ORF">TVAG_378920</name>
</gene>
<dbReference type="Proteomes" id="UP000001542">
    <property type="component" value="Unassembled WGS sequence"/>
</dbReference>
<dbReference type="RefSeq" id="XP_001583399.1">
    <property type="nucleotide sequence ID" value="XM_001583349.1"/>
</dbReference>